<name>A0A8S3YBX4_9EUPU</name>
<comment type="caution">
    <text evidence="2">The sequence shown here is derived from an EMBL/GenBank/DDBJ whole genome shotgun (WGS) entry which is preliminary data.</text>
</comment>
<proteinExistence type="predicted"/>
<feature type="region of interest" description="Disordered" evidence="1">
    <location>
        <begin position="48"/>
        <end position="118"/>
    </location>
</feature>
<feature type="non-terminal residue" evidence="2">
    <location>
        <position position="1"/>
    </location>
</feature>
<gene>
    <name evidence="2" type="ORF">CUNI_LOCUS357</name>
</gene>
<evidence type="ECO:0000313" key="2">
    <source>
        <dbReference type="EMBL" id="CAG5114799.1"/>
    </source>
</evidence>
<protein>
    <submittedName>
        <fullName evidence="2">Uncharacterized protein</fullName>
    </submittedName>
</protein>
<dbReference type="AlphaFoldDB" id="A0A8S3YBX4"/>
<evidence type="ECO:0000313" key="3">
    <source>
        <dbReference type="Proteomes" id="UP000678393"/>
    </source>
</evidence>
<feature type="compositionally biased region" description="Basic and acidic residues" evidence="1">
    <location>
        <begin position="100"/>
        <end position="118"/>
    </location>
</feature>
<sequence>FLTSQLVDAVKCLPPLECRSFSGLVRGRFQSGTPPEAPFEALLQAFWGGGREGREERGEGTSRHNGRIQETSKHNGRIQETSRHNGKVKRTFKHNKKVKGMSEHNERIQETSRHNGKV</sequence>
<keyword evidence="3" id="KW-1185">Reference proteome</keyword>
<dbReference type="EMBL" id="CAJHNH020000038">
    <property type="protein sequence ID" value="CAG5114799.1"/>
    <property type="molecule type" value="Genomic_DNA"/>
</dbReference>
<organism evidence="2 3">
    <name type="scientific">Candidula unifasciata</name>
    <dbReference type="NCBI Taxonomy" id="100452"/>
    <lineage>
        <taxon>Eukaryota</taxon>
        <taxon>Metazoa</taxon>
        <taxon>Spiralia</taxon>
        <taxon>Lophotrochozoa</taxon>
        <taxon>Mollusca</taxon>
        <taxon>Gastropoda</taxon>
        <taxon>Heterobranchia</taxon>
        <taxon>Euthyneura</taxon>
        <taxon>Panpulmonata</taxon>
        <taxon>Eupulmonata</taxon>
        <taxon>Stylommatophora</taxon>
        <taxon>Helicina</taxon>
        <taxon>Helicoidea</taxon>
        <taxon>Geomitridae</taxon>
        <taxon>Candidula</taxon>
    </lineage>
</organism>
<feature type="compositionally biased region" description="Basic residues" evidence="1">
    <location>
        <begin position="84"/>
        <end position="99"/>
    </location>
</feature>
<feature type="compositionally biased region" description="Basic and acidic residues" evidence="1">
    <location>
        <begin position="51"/>
        <end position="62"/>
    </location>
</feature>
<evidence type="ECO:0000256" key="1">
    <source>
        <dbReference type="SAM" id="MobiDB-lite"/>
    </source>
</evidence>
<accession>A0A8S3YBX4</accession>
<reference evidence="2" key="1">
    <citation type="submission" date="2021-04" db="EMBL/GenBank/DDBJ databases">
        <authorList>
            <consortium name="Molecular Ecology Group"/>
        </authorList>
    </citation>
    <scope>NUCLEOTIDE SEQUENCE</scope>
</reference>
<feature type="non-terminal residue" evidence="2">
    <location>
        <position position="118"/>
    </location>
</feature>
<dbReference type="Proteomes" id="UP000678393">
    <property type="component" value="Unassembled WGS sequence"/>
</dbReference>